<dbReference type="InterPro" id="IPR016024">
    <property type="entry name" value="ARM-type_fold"/>
</dbReference>
<comment type="caution">
    <text evidence="1">The sequence shown here is derived from an EMBL/GenBank/DDBJ whole genome shotgun (WGS) entry which is preliminary data.</text>
</comment>
<evidence type="ECO:0000313" key="1">
    <source>
        <dbReference type="EMBL" id="KAK2956581.1"/>
    </source>
</evidence>
<proteinExistence type="predicted"/>
<dbReference type="Gene3D" id="1.25.10.10">
    <property type="entry name" value="Leucine-rich Repeat Variant"/>
    <property type="match status" value="1"/>
</dbReference>
<name>A0ABQ9XYK3_9EUKA</name>
<dbReference type="InterPro" id="IPR011989">
    <property type="entry name" value="ARM-like"/>
</dbReference>
<evidence type="ECO:0000313" key="2">
    <source>
        <dbReference type="Proteomes" id="UP001281761"/>
    </source>
</evidence>
<sequence length="255" mass="29160">MKFQPALDSSLEAKAVKFLESVRPVDQSSTVAFLGNLASISDDSLPYFVQTISVFISSPKRTIIKAAMKILDSLMERSSLQIRLALVKADLIPQIINTLNLLSLSFPEAADIHINLMNTLLFSFSLATPYYLTHLEIKGHDEQQAVHETILRQVVIPSEKYICHLCVNRYSIVDGEQSEIFLGILVNLLRICPYYQRTLDFVLDMPVVLTISSCLAFFEDDRSIWHFLYKMVDTQWEWNKKGKRINNCGRQCFEC</sequence>
<gene>
    <name evidence="1" type="ORF">BLNAU_8421</name>
</gene>
<keyword evidence="2" id="KW-1185">Reference proteome</keyword>
<dbReference type="Proteomes" id="UP001281761">
    <property type="component" value="Unassembled WGS sequence"/>
</dbReference>
<dbReference type="EMBL" id="JARBJD010000054">
    <property type="protein sequence ID" value="KAK2956581.1"/>
    <property type="molecule type" value="Genomic_DNA"/>
</dbReference>
<reference evidence="1 2" key="1">
    <citation type="journal article" date="2022" name="bioRxiv">
        <title>Genomics of Preaxostyla Flagellates Illuminates Evolutionary Transitions and the Path Towards Mitochondrial Loss.</title>
        <authorList>
            <person name="Novak L.V.F."/>
            <person name="Treitli S.C."/>
            <person name="Pyrih J."/>
            <person name="Halakuc P."/>
            <person name="Pipaliya S.V."/>
            <person name="Vacek V."/>
            <person name="Brzon O."/>
            <person name="Soukal P."/>
            <person name="Eme L."/>
            <person name="Dacks J.B."/>
            <person name="Karnkowska A."/>
            <person name="Elias M."/>
            <person name="Hampl V."/>
        </authorList>
    </citation>
    <scope>NUCLEOTIDE SEQUENCE [LARGE SCALE GENOMIC DNA]</scope>
    <source>
        <strain evidence="1">NAU3</strain>
        <tissue evidence="1">Gut</tissue>
    </source>
</reference>
<accession>A0ABQ9XYK3</accession>
<dbReference type="SUPFAM" id="SSF48371">
    <property type="entry name" value="ARM repeat"/>
    <property type="match status" value="1"/>
</dbReference>
<protein>
    <submittedName>
        <fullName evidence="1">Uncharacterized protein</fullName>
    </submittedName>
</protein>
<organism evidence="1 2">
    <name type="scientific">Blattamonas nauphoetae</name>
    <dbReference type="NCBI Taxonomy" id="2049346"/>
    <lineage>
        <taxon>Eukaryota</taxon>
        <taxon>Metamonada</taxon>
        <taxon>Preaxostyla</taxon>
        <taxon>Oxymonadida</taxon>
        <taxon>Blattamonas</taxon>
    </lineage>
</organism>